<name>A0ACC6UZB7_9CREN</name>
<evidence type="ECO:0000313" key="2">
    <source>
        <dbReference type="Proteomes" id="UP000033636"/>
    </source>
</evidence>
<sequence length="320" mass="35122">MELAKVLGLGPSGSAFVATYRNAIGVDSSRRYFKACGEAVPVETPLVDRRYIVDTVRRYKFYSWRREVGEVAYSRARWHIVEKAQWIESMRRGGASGEGGWDILVKAGGPYQSVGEKIIVARAYVEGRRLEDETAYFVFPEAGVGFYWVFPHGGVLNVGGGFLGVSNPVPYVLKFVEEWLGGGRVVDVRGAPLTVRPTILLHDGEGFRIGEAAGLVYPLTGEGIRPGILSALALASALKTKRPLETYRRQLEGIIRQIEFQKRLLGLAQRLAGGGNLLELADDSVLREYIEENLSAKALFAAVAKKPLEGARLVAAILRK</sequence>
<dbReference type="EMBL" id="JZWT02000005">
    <property type="protein sequence ID" value="MFB6490152.1"/>
    <property type="molecule type" value="Genomic_DNA"/>
</dbReference>
<reference evidence="1" key="1">
    <citation type="submission" date="2024-07" db="EMBL/GenBank/DDBJ databases">
        <title>Metagenome and Metagenome-Assembled Genomes of Archaea from a hot spring from the geothermal field of Los Azufres, Mexico.</title>
        <authorList>
            <person name="Marin-Paredes R."/>
            <person name="Martinez-Romero E."/>
            <person name="Servin-Garciduenas L.E."/>
        </authorList>
    </citation>
    <scope>NUCLEOTIDE SEQUENCE</scope>
</reference>
<gene>
    <name evidence="1" type="ORF">TU35_002705</name>
</gene>
<organism evidence="1 2">
    <name type="scientific">Thermoproteus sp. AZ2</name>
    <dbReference type="NCBI Taxonomy" id="1609232"/>
    <lineage>
        <taxon>Archaea</taxon>
        <taxon>Thermoproteota</taxon>
        <taxon>Thermoprotei</taxon>
        <taxon>Thermoproteales</taxon>
        <taxon>Thermoproteaceae</taxon>
        <taxon>Thermoproteus</taxon>
    </lineage>
</organism>
<proteinExistence type="predicted"/>
<dbReference type="Proteomes" id="UP000033636">
    <property type="component" value="Unassembled WGS sequence"/>
</dbReference>
<protein>
    <submittedName>
        <fullName evidence="1">NAD(P)/FAD-dependent oxidoreductase</fullName>
    </submittedName>
</protein>
<accession>A0ACC6UZB7</accession>
<comment type="caution">
    <text evidence="1">The sequence shown here is derived from an EMBL/GenBank/DDBJ whole genome shotgun (WGS) entry which is preliminary data.</text>
</comment>
<evidence type="ECO:0000313" key="1">
    <source>
        <dbReference type="EMBL" id="MFB6490152.1"/>
    </source>
</evidence>